<reference evidence="1" key="1">
    <citation type="submission" date="2023-11" db="EMBL/GenBank/DDBJ databases">
        <title>Genome assemblies of two species of porcelain crab, Petrolisthes cinctipes and Petrolisthes manimaculis (Anomura: Porcellanidae).</title>
        <authorList>
            <person name="Angst P."/>
        </authorList>
    </citation>
    <scope>NUCLEOTIDE SEQUENCE</scope>
    <source>
        <strain evidence="1">PB745_02</strain>
        <tissue evidence="1">Gill</tissue>
    </source>
</reference>
<name>A0AAE1PTA2_9EUCA</name>
<evidence type="ECO:0000313" key="2">
    <source>
        <dbReference type="Proteomes" id="UP001292094"/>
    </source>
</evidence>
<keyword evidence="2" id="KW-1185">Reference proteome</keyword>
<dbReference type="AlphaFoldDB" id="A0AAE1PTA2"/>
<comment type="caution">
    <text evidence="1">The sequence shown here is derived from an EMBL/GenBank/DDBJ whole genome shotgun (WGS) entry which is preliminary data.</text>
</comment>
<dbReference type="Proteomes" id="UP001292094">
    <property type="component" value="Unassembled WGS sequence"/>
</dbReference>
<dbReference type="EMBL" id="JAWZYT010001242">
    <property type="protein sequence ID" value="KAK4314098.1"/>
    <property type="molecule type" value="Genomic_DNA"/>
</dbReference>
<accession>A0AAE1PTA2</accession>
<sequence length="141" mass="16729">MNRAARLIRGLSRRDRITPALIQLHWLPIKARIVYRQCVMVHQALNFGKPVYMRDMLLYFHVDTNVELRHSSEVNRLMEPRFRRECGKRAFANSAPRLYNNLPSFVRAAETAALFKKRLKTHLFTLSYDIIKDVMRPSFRL</sequence>
<gene>
    <name evidence="1" type="ORF">Pmani_014587</name>
</gene>
<proteinExistence type="predicted"/>
<evidence type="ECO:0000313" key="1">
    <source>
        <dbReference type="EMBL" id="KAK4314098.1"/>
    </source>
</evidence>
<protein>
    <submittedName>
        <fullName evidence="1">Uncharacterized protein</fullName>
    </submittedName>
</protein>
<organism evidence="1 2">
    <name type="scientific">Petrolisthes manimaculis</name>
    <dbReference type="NCBI Taxonomy" id="1843537"/>
    <lineage>
        <taxon>Eukaryota</taxon>
        <taxon>Metazoa</taxon>
        <taxon>Ecdysozoa</taxon>
        <taxon>Arthropoda</taxon>
        <taxon>Crustacea</taxon>
        <taxon>Multicrustacea</taxon>
        <taxon>Malacostraca</taxon>
        <taxon>Eumalacostraca</taxon>
        <taxon>Eucarida</taxon>
        <taxon>Decapoda</taxon>
        <taxon>Pleocyemata</taxon>
        <taxon>Anomura</taxon>
        <taxon>Galatheoidea</taxon>
        <taxon>Porcellanidae</taxon>
        <taxon>Petrolisthes</taxon>
    </lineage>
</organism>